<evidence type="ECO:0000313" key="4">
    <source>
        <dbReference type="RefSeq" id="XP_030987223.1"/>
    </source>
</evidence>
<evidence type="ECO:0000313" key="3">
    <source>
        <dbReference type="Proteomes" id="UP000515153"/>
    </source>
</evidence>
<name>A0A6P8BIT5_PYRGI</name>
<dbReference type="KEGG" id="pgri:PgNI_02136"/>
<evidence type="ECO:0000256" key="2">
    <source>
        <dbReference type="SAM" id="SignalP"/>
    </source>
</evidence>
<organism evidence="3 4">
    <name type="scientific">Pyricularia grisea</name>
    <name type="common">Crabgrass-specific blast fungus</name>
    <name type="synonym">Magnaporthe grisea</name>
    <dbReference type="NCBI Taxonomy" id="148305"/>
    <lineage>
        <taxon>Eukaryota</taxon>
        <taxon>Fungi</taxon>
        <taxon>Dikarya</taxon>
        <taxon>Ascomycota</taxon>
        <taxon>Pezizomycotina</taxon>
        <taxon>Sordariomycetes</taxon>
        <taxon>Sordariomycetidae</taxon>
        <taxon>Magnaporthales</taxon>
        <taxon>Pyriculariaceae</taxon>
        <taxon>Pyricularia</taxon>
    </lineage>
</organism>
<sequence>MQFSNWLRVALIAAITPQALAQVLDAHYPKSALVTRSPVEFGDKQHDHKKSRHGKGDHERTPLLPPSNYIPSHWVQFEGEHSRHGTQIPKIFEA</sequence>
<proteinExistence type="predicted"/>
<feature type="region of interest" description="Disordered" evidence="1">
    <location>
        <begin position="37"/>
        <end position="68"/>
    </location>
</feature>
<dbReference type="GeneID" id="41957115"/>
<reference evidence="4" key="1">
    <citation type="journal article" date="2019" name="Mol. Biol. Evol.">
        <title>Blast fungal genomes show frequent chromosomal changes, gene gains and losses, and effector gene turnover.</title>
        <authorList>
            <person name="Gomez Luciano L.B."/>
            <person name="Jason Tsai I."/>
            <person name="Chuma I."/>
            <person name="Tosa Y."/>
            <person name="Chen Y.H."/>
            <person name="Li J.Y."/>
            <person name="Li M.Y."/>
            <person name="Jade Lu M.Y."/>
            <person name="Nakayashiki H."/>
            <person name="Li W.H."/>
        </authorList>
    </citation>
    <scope>NUCLEOTIDE SEQUENCE</scope>
    <source>
        <strain evidence="4">NI907</strain>
    </source>
</reference>
<reference evidence="4" key="3">
    <citation type="submission" date="2025-08" db="UniProtKB">
        <authorList>
            <consortium name="RefSeq"/>
        </authorList>
    </citation>
    <scope>IDENTIFICATION</scope>
    <source>
        <strain evidence="4">NI907</strain>
    </source>
</reference>
<feature type="signal peptide" evidence="2">
    <location>
        <begin position="1"/>
        <end position="21"/>
    </location>
</feature>
<gene>
    <name evidence="4" type="ORF">PgNI_02136</name>
</gene>
<dbReference type="Proteomes" id="UP000515153">
    <property type="component" value="Unplaced"/>
</dbReference>
<keyword evidence="3" id="KW-1185">Reference proteome</keyword>
<accession>A0A6P8BIT5</accession>
<protein>
    <submittedName>
        <fullName evidence="4">Uncharacterized protein</fullName>
    </submittedName>
</protein>
<evidence type="ECO:0000256" key="1">
    <source>
        <dbReference type="SAM" id="MobiDB-lite"/>
    </source>
</evidence>
<feature type="chain" id="PRO_5028260590" evidence="2">
    <location>
        <begin position="22"/>
        <end position="94"/>
    </location>
</feature>
<keyword evidence="2" id="KW-0732">Signal</keyword>
<dbReference type="AlphaFoldDB" id="A0A6P8BIT5"/>
<dbReference type="RefSeq" id="XP_030987223.1">
    <property type="nucleotide sequence ID" value="XM_031122203.1"/>
</dbReference>
<reference evidence="4" key="2">
    <citation type="submission" date="2019-10" db="EMBL/GenBank/DDBJ databases">
        <authorList>
            <consortium name="NCBI Genome Project"/>
        </authorList>
    </citation>
    <scope>NUCLEOTIDE SEQUENCE</scope>
    <source>
        <strain evidence="4">NI907</strain>
    </source>
</reference>